<dbReference type="InterPro" id="IPR001845">
    <property type="entry name" value="HTH_ArsR_DNA-bd_dom"/>
</dbReference>
<dbReference type="PANTHER" id="PTHR33154">
    <property type="entry name" value="TRANSCRIPTIONAL REGULATOR, ARSR FAMILY"/>
    <property type="match status" value="1"/>
</dbReference>
<dbReference type="GO" id="GO:0003677">
    <property type="term" value="F:DNA binding"/>
    <property type="evidence" value="ECO:0007669"/>
    <property type="project" value="UniProtKB-KW"/>
</dbReference>
<gene>
    <name evidence="5" type="ORF">BCM02_109109</name>
</gene>
<dbReference type="InterPro" id="IPR018656">
    <property type="entry name" value="DUF2087"/>
</dbReference>
<dbReference type="Pfam" id="PF09860">
    <property type="entry name" value="DUF2087"/>
    <property type="match status" value="1"/>
</dbReference>
<dbReference type="SUPFAM" id="SSF46785">
    <property type="entry name" value="Winged helix' DNA-binding domain"/>
    <property type="match status" value="1"/>
</dbReference>
<keyword evidence="6" id="KW-1185">Reference proteome</keyword>
<evidence type="ECO:0000256" key="1">
    <source>
        <dbReference type="ARBA" id="ARBA00023015"/>
    </source>
</evidence>
<evidence type="ECO:0000313" key="5">
    <source>
        <dbReference type="EMBL" id="TYP71831.1"/>
    </source>
</evidence>
<comment type="caution">
    <text evidence="5">The sequence shown here is derived from an EMBL/GenBank/DDBJ whole genome shotgun (WGS) entry which is preliminary data.</text>
</comment>
<dbReference type="SMART" id="SM00418">
    <property type="entry name" value="HTH_ARSR"/>
    <property type="match status" value="1"/>
</dbReference>
<evidence type="ECO:0000256" key="2">
    <source>
        <dbReference type="ARBA" id="ARBA00023125"/>
    </source>
</evidence>
<dbReference type="Proteomes" id="UP000323257">
    <property type="component" value="Unassembled WGS sequence"/>
</dbReference>
<dbReference type="PROSITE" id="PS50987">
    <property type="entry name" value="HTH_ARSR_2"/>
    <property type="match status" value="1"/>
</dbReference>
<dbReference type="EMBL" id="VNHS01000009">
    <property type="protein sequence ID" value="TYP71831.1"/>
    <property type="molecule type" value="Genomic_DNA"/>
</dbReference>
<dbReference type="GO" id="GO:0003700">
    <property type="term" value="F:DNA-binding transcription factor activity"/>
    <property type="evidence" value="ECO:0007669"/>
    <property type="project" value="InterPro"/>
</dbReference>
<proteinExistence type="predicted"/>
<accession>A0A5S5BXE0</accession>
<dbReference type="InterPro" id="IPR011991">
    <property type="entry name" value="ArsR-like_HTH"/>
</dbReference>
<reference evidence="5 6" key="1">
    <citation type="submission" date="2019-07" db="EMBL/GenBank/DDBJ databases">
        <title>Genomic Encyclopedia of Type Strains, Phase III (KMG-III): the genomes of soil and plant-associated and newly described type strains.</title>
        <authorList>
            <person name="Whitman W."/>
        </authorList>
    </citation>
    <scope>NUCLEOTIDE SEQUENCE [LARGE SCALE GENOMIC DNA]</scope>
    <source>
        <strain evidence="5 6">BL24</strain>
    </source>
</reference>
<name>A0A5S5BXE0_9BACL</name>
<feature type="domain" description="HTH arsR-type" evidence="4">
    <location>
        <begin position="1"/>
        <end position="92"/>
    </location>
</feature>
<keyword evidence="3" id="KW-0804">Transcription</keyword>
<dbReference type="AlphaFoldDB" id="A0A5S5BXE0"/>
<organism evidence="5 6">
    <name type="scientific">Paenibacillus methanolicus</name>
    <dbReference type="NCBI Taxonomy" id="582686"/>
    <lineage>
        <taxon>Bacteria</taxon>
        <taxon>Bacillati</taxon>
        <taxon>Bacillota</taxon>
        <taxon>Bacilli</taxon>
        <taxon>Bacillales</taxon>
        <taxon>Paenibacillaceae</taxon>
        <taxon>Paenibacillus</taxon>
    </lineage>
</organism>
<dbReference type="PANTHER" id="PTHR33154:SF18">
    <property type="entry name" value="ARSENICAL RESISTANCE OPERON REPRESSOR"/>
    <property type="match status" value="1"/>
</dbReference>
<evidence type="ECO:0000256" key="3">
    <source>
        <dbReference type="ARBA" id="ARBA00023163"/>
    </source>
</evidence>
<dbReference type="InterPro" id="IPR036388">
    <property type="entry name" value="WH-like_DNA-bd_sf"/>
</dbReference>
<dbReference type="InterPro" id="IPR036390">
    <property type="entry name" value="WH_DNA-bd_sf"/>
</dbReference>
<keyword evidence="2" id="KW-0238">DNA-binding</keyword>
<evidence type="ECO:0000313" key="6">
    <source>
        <dbReference type="Proteomes" id="UP000323257"/>
    </source>
</evidence>
<protein>
    <recommendedName>
        <fullName evidence="4">HTH arsR-type domain-containing protein</fullName>
    </recommendedName>
</protein>
<dbReference type="NCBIfam" id="NF033788">
    <property type="entry name" value="HTH_metalloreg"/>
    <property type="match status" value="1"/>
</dbReference>
<dbReference type="Gene3D" id="1.10.10.10">
    <property type="entry name" value="Winged helix-like DNA-binding domain superfamily/Winged helix DNA-binding domain"/>
    <property type="match status" value="1"/>
</dbReference>
<dbReference type="CDD" id="cd00090">
    <property type="entry name" value="HTH_ARSR"/>
    <property type="match status" value="1"/>
</dbReference>
<keyword evidence="1" id="KW-0805">Transcription regulation</keyword>
<dbReference type="PRINTS" id="PR00778">
    <property type="entry name" value="HTHARSR"/>
</dbReference>
<sequence>MIQLDKIVSYHKALGDPTRMRMIILLTEGELTGQELAEKLCISPATVTHHAAKLRAVSLVKERRDKNSIYFTLDHYFMDAYAKAMQQLVADRHTRPASEEQEPTDDKNDRLKLSVIKNFFTADGKLKHIPSQLKKKRIVLQFLAEKLEPGRSYTEKEINAFIGAFHPDFATIRREFIMHAYLFRDNEIYERNPREMWEKWETLS</sequence>
<dbReference type="InterPro" id="IPR051081">
    <property type="entry name" value="HTH_MetalResp_TranReg"/>
</dbReference>
<dbReference type="Pfam" id="PF01022">
    <property type="entry name" value="HTH_5"/>
    <property type="match status" value="1"/>
</dbReference>
<evidence type="ECO:0000259" key="4">
    <source>
        <dbReference type="PROSITE" id="PS50987"/>
    </source>
</evidence>